<reference evidence="11" key="1">
    <citation type="journal article" date="2019" name="Int. J. Syst. Evol. Microbiol.">
        <title>The Global Catalogue of Microorganisms (GCM) 10K type strain sequencing project: providing services to taxonomists for standard genome sequencing and annotation.</title>
        <authorList>
            <consortium name="The Broad Institute Genomics Platform"/>
            <consortium name="The Broad Institute Genome Sequencing Center for Infectious Disease"/>
            <person name="Wu L."/>
            <person name="Ma J."/>
        </authorList>
    </citation>
    <scope>NUCLEOTIDE SEQUENCE [LARGE SCALE GENOMIC DNA]</scope>
    <source>
        <strain evidence="11">JCM 14736</strain>
    </source>
</reference>
<evidence type="ECO:0000256" key="8">
    <source>
        <dbReference type="HAMAP-Rule" id="MF_00972"/>
    </source>
</evidence>
<accession>A0ABP4XX82</accession>
<organism evidence="10 11">
    <name type="scientific">Leucobacter iarius</name>
    <dbReference type="NCBI Taxonomy" id="333963"/>
    <lineage>
        <taxon>Bacteria</taxon>
        <taxon>Bacillati</taxon>
        <taxon>Actinomycetota</taxon>
        <taxon>Actinomycetes</taxon>
        <taxon>Micrococcales</taxon>
        <taxon>Microbacteriaceae</taxon>
        <taxon>Leucobacter</taxon>
    </lineage>
</organism>
<dbReference type="Proteomes" id="UP001500851">
    <property type="component" value="Unassembled WGS sequence"/>
</dbReference>
<dbReference type="PANTHER" id="PTHR11079">
    <property type="entry name" value="CYTOSINE DEAMINASE FAMILY MEMBER"/>
    <property type="match status" value="1"/>
</dbReference>
<feature type="binding site" evidence="8">
    <location>
        <position position="99"/>
    </location>
    <ligand>
        <name>Zn(2+)</name>
        <dbReference type="ChEBI" id="CHEBI:29105"/>
        <note>catalytic</note>
    </ligand>
</feature>
<evidence type="ECO:0000313" key="11">
    <source>
        <dbReference type="Proteomes" id="UP001500851"/>
    </source>
</evidence>
<dbReference type="InterPro" id="IPR016193">
    <property type="entry name" value="Cytidine_deaminase-like"/>
</dbReference>
<dbReference type="PROSITE" id="PS51747">
    <property type="entry name" value="CYT_DCMP_DEAMINASES_2"/>
    <property type="match status" value="1"/>
</dbReference>
<keyword evidence="3 8" id="KW-0819">tRNA processing</keyword>
<dbReference type="SUPFAM" id="SSF53927">
    <property type="entry name" value="Cytidine deaminase-like"/>
    <property type="match status" value="1"/>
</dbReference>
<keyword evidence="5 8" id="KW-0378">Hydrolase</keyword>
<evidence type="ECO:0000259" key="9">
    <source>
        <dbReference type="PROSITE" id="PS51747"/>
    </source>
</evidence>
<gene>
    <name evidence="8 10" type="primary">tadA</name>
    <name evidence="10" type="ORF">GCM10009768_28040</name>
</gene>
<name>A0ABP4XX82_9MICO</name>
<evidence type="ECO:0000256" key="1">
    <source>
        <dbReference type="ARBA" id="ARBA00010669"/>
    </source>
</evidence>
<comment type="catalytic activity">
    <reaction evidence="7 8">
        <text>adenosine(34) in tRNA + H2O + H(+) = inosine(34) in tRNA + NH4(+)</text>
        <dbReference type="Rhea" id="RHEA:43168"/>
        <dbReference type="Rhea" id="RHEA-COMP:10373"/>
        <dbReference type="Rhea" id="RHEA-COMP:10374"/>
        <dbReference type="ChEBI" id="CHEBI:15377"/>
        <dbReference type="ChEBI" id="CHEBI:15378"/>
        <dbReference type="ChEBI" id="CHEBI:28938"/>
        <dbReference type="ChEBI" id="CHEBI:74411"/>
        <dbReference type="ChEBI" id="CHEBI:82852"/>
        <dbReference type="EC" id="3.5.4.33"/>
    </reaction>
</comment>
<dbReference type="Gene3D" id="3.40.140.10">
    <property type="entry name" value="Cytidine Deaminase, domain 2"/>
    <property type="match status" value="1"/>
</dbReference>
<dbReference type="EMBL" id="BAAAOB010000004">
    <property type="protein sequence ID" value="GAA1797479.1"/>
    <property type="molecule type" value="Genomic_DNA"/>
</dbReference>
<feature type="domain" description="CMP/dCMP-type deaminase" evidence="9">
    <location>
        <begin position="14"/>
        <end position="137"/>
    </location>
</feature>
<evidence type="ECO:0000256" key="5">
    <source>
        <dbReference type="ARBA" id="ARBA00022801"/>
    </source>
</evidence>
<dbReference type="HAMAP" id="MF_00972">
    <property type="entry name" value="tRNA_aden_deaminase"/>
    <property type="match status" value="1"/>
</dbReference>
<keyword evidence="11" id="KW-1185">Reference proteome</keyword>
<keyword evidence="6 8" id="KW-0862">Zinc</keyword>
<evidence type="ECO:0000256" key="4">
    <source>
        <dbReference type="ARBA" id="ARBA00022723"/>
    </source>
</evidence>
<comment type="caution">
    <text evidence="10">The sequence shown here is derived from an EMBL/GenBank/DDBJ whole genome shotgun (WGS) entry which is preliminary data.</text>
</comment>
<comment type="cofactor">
    <cofactor evidence="8">
        <name>Zn(2+)</name>
        <dbReference type="ChEBI" id="CHEBI:29105"/>
    </cofactor>
    <text evidence="8">Binds 1 zinc ion per subunit.</text>
</comment>
<evidence type="ECO:0000256" key="6">
    <source>
        <dbReference type="ARBA" id="ARBA00022833"/>
    </source>
</evidence>
<dbReference type="InterPro" id="IPR028883">
    <property type="entry name" value="tRNA_aden_deaminase"/>
</dbReference>
<dbReference type="PROSITE" id="PS00903">
    <property type="entry name" value="CYT_DCMP_DEAMINASES_1"/>
    <property type="match status" value="1"/>
</dbReference>
<dbReference type="InterPro" id="IPR002125">
    <property type="entry name" value="CMP_dCMP_dom"/>
</dbReference>
<keyword evidence="4 8" id="KW-0479">Metal-binding</keyword>
<protein>
    <recommendedName>
        <fullName evidence="8">tRNA-specific adenosine deaminase</fullName>
        <ecNumber evidence="8">3.5.4.33</ecNumber>
    </recommendedName>
</protein>
<evidence type="ECO:0000256" key="2">
    <source>
        <dbReference type="ARBA" id="ARBA00011738"/>
    </source>
</evidence>
<sequence length="163" mass="16873">MPSTASAAPIPPTAEELRLMGLALAEARRASAEGEIPVGAIVVDATGAVVGTGRNAREAVPDPTAHAEVLAIRAAAAGIGDRVLDGCTLVVTLEPCAMCAATILAARIPRVVFGAWDEKAGAVGSVYDLLRDGWLPHAVPEVVAGVRADEAVELLRDFFEQRR</sequence>
<feature type="binding site" evidence="8">
    <location>
        <position position="66"/>
    </location>
    <ligand>
        <name>Zn(2+)</name>
        <dbReference type="ChEBI" id="CHEBI:29105"/>
        <note>catalytic</note>
    </ligand>
</feature>
<proteinExistence type="inferred from homology"/>
<feature type="binding site" evidence="8">
    <location>
        <position position="96"/>
    </location>
    <ligand>
        <name>Zn(2+)</name>
        <dbReference type="ChEBI" id="CHEBI:29105"/>
        <note>catalytic</note>
    </ligand>
</feature>
<evidence type="ECO:0000256" key="3">
    <source>
        <dbReference type="ARBA" id="ARBA00022694"/>
    </source>
</evidence>
<comment type="function">
    <text evidence="8">Catalyzes the deamination of adenosine to inosine at the wobble position 34 of tRNA(Arg2).</text>
</comment>
<dbReference type="Pfam" id="PF00383">
    <property type="entry name" value="dCMP_cyt_deam_1"/>
    <property type="match status" value="1"/>
</dbReference>
<dbReference type="CDD" id="cd01285">
    <property type="entry name" value="nucleoside_deaminase"/>
    <property type="match status" value="1"/>
</dbReference>
<dbReference type="PANTHER" id="PTHR11079:SF202">
    <property type="entry name" value="TRNA-SPECIFIC ADENOSINE DEAMINASE"/>
    <property type="match status" value="1"/>
</dbReference>
<feature type="active site" description="Proton donor" evidence="8">
    <location>
        <position position="68"/>
    </location>
</feature>
<dbReference type="InterPro" id="IPR016192">
    <property type="entry name" value="APOBEC/CMP_deaminase_Zn-bd"/>
</dbReference>
<evidence type="ECO:0000313" key="10">
    <source>
        <dbReference type="EMBL" id="GAA1797479.1"/>
    </source>
</evidence>
<comment type="similarity">
    <text evidence="1">Belongs to the cytidine and deoxycytidylate deaminase family. ADAT2 subfamily.</text>
</comment>
<evidence type="ECO:0000256" key="7">
    <source>
        <dbReference type="ARBA" id="ARBA00048045"/>
    </source>
</evidence>
<dbReference type="EC" id="3.5.4.33" evidence="8"/>
<comment type="subunit">
    <text evidence="2 8">Homodimer.</text>
</comment>